<gene>
    <name evidence="1" type="ORF">HIU99_07625</name>
</gene>
<dbReference type="AlphaFoldDB" id="A0A7Y0RC17"/>
<comment type="caution">
    <text evidence="1">The sequence shown here is derived from an EMBL/GenBank/DDBJ whole genome shotgun (WGS) entry which is preliminary data.</text>
</comment>
<proteinExistence type="predicted"/>
<protein>
    <submittedName>
        <fullName evidence="1">Uncharacterized protein</fullName>
    </submittedName>
</protein>
<dbReference type="Proteomes" id="UP000567186">
    <property type="component" value="Unassembled WGS sequence"/>
</dbReference>
<dbReference type="RefSeq" id="WP_135955886.1">
    <property type="nucleotide sequence ID" value="NZ_JABCKY010000001.1"/>
</dbReference>
<organism evidence="1 2">
    <name type="scientific">Marinobacter orientalis</name>
    <dbReference type="NCBI Taxonomy" id="1928859"/>
    <lineage>
        <taxon>Bacteria</taxon>
        <taxon>Pseudomonadati</taxon>
        <taxon>Pseudomonadota</taxon>
        <taxon>Gammaproteobacteria</taxon>
        <taxon>Pseudomonadales</taxon>
        <taxon>Marinobacteraceae</taxon>
        <taxon>Marinobacter</taxon>
    </lineage>
</organism>
<evidence type="ECO:0000313" key="1">
    <source>
        <dbReference type="EMBL" id="NMT63468.1"/>
    </source>
</evidence>
<dbReference type="EMBL" id="JABCKY010000001">
    <property type="protein sequence ID" value="NMT63468.1"/>
    <property type="molecule type" value="Genomic_DNA"/>
</dbReference>
<accession>A0A7Y0RC17</accession>
<sequence>MRQKPRILKLVNSRADEKRHALLKEDSTDLALKHRNNGRQYPFVPPNVGEQELYQLALEQRRWLEQNEAESVGNDLLSLMEAVEAFSEIGEDAFKAFEVPKRIKPPLH</sequence>
<evidence type="ECO:0000313" key="2">
    <source>
        <dbReference type="Proteomes" id="UP000567186"/>
    </source>
</evidence>
<name>A0A7Y0RC17_9GAMM</name>
<reference evidence="1 2" key="1">
    <citation type="submission" date="2020-04" db="EMBL/GenBank/DDBJ databases">
        <title>Marinobacter oceani sp. nov., isolated from marine solar saltern.</title>
        <authorList>
            <person name="Chen X.-Y."/>
        </authorList>
    </citation>
    <scope>NUCLEOTIDE SEQUENCE [LARGE SCALE GENOMIC DNA]</scope>
    <source>
        <strain evidence="1 2">W62</strain>
    </source>
</reference>
<keyword evidence="2" id="KW-1185">Reference proteome</keyword>